<keyword evidence="4" id="KW-1185">Reference proteome</keyword>
<dbReference type="OMA" id="KHDKETH"/>
<feature type="compositionally biased region" description="Basic residues" evidence="2">
    <location>
        <begin position="1"/>
        <end position="12"/>
    </location>
</feature>
<evidence type="ECO:0000313" key="4">
    <source>
        <dbReference type="Proteomes" id="UP000030686"/>
    </source>
</evidence>
<evidence type="ECO:0000256" key="2">
    <source>
        <dbReference type="SAM" id="MobiDB-lite"/>
    </source>
</evidence>
<organism evidence="3 4">
    <name type="scientific">Penicillium roqueforti (strain FM164)</name>
    <dbReference type="NCBI Taxonomy" id="1365484"/>
    <lineage>
        <taxon>Eukaryota</taxon>
        <taxon>Fungi</taxon>
        <taxon>Dikarya</taxon>
        <taxon>Ascomycota</taxon>
        <taxon>Pezizomycotina</taxon>
        <taxon>Eurotiomycetes</taxon>
        <taxon>Eurotiomycetidae</taxon>
        <taxon>Eurotiales</taxon>
        <taxon>Aspergillaceae</taxon>
        <taxon>Penicillium</taxon>
    </lineage>
</organism>
<sequence length="245" mass="27717">MAKTKPSQRKTGHRSDEGQYRATAPLCNSHRSAISGSKDDRNPLKHAIGLRKHPVSPITKRPRPKHDKETHRKCLRMVSSIEEEIQKAQEERDGERHKHCQLLEQLEAEKAEETSKLQLAITVRNEALADSQRVGQEICKLQQQLESTNTALQDLIPWNDIQLVLDQAHGDMVAMTTRFWNTIDALQNRRLASYLPGSGVIHADWPEQRGLTTESHEVHLGLSESNGPLPSHQEPFAANQDQSLF</sequence>
<proteinExistence type="predicted"/>
<accession>W6QNE9</accession>
<name>W6QNE9_PENRF</name>
<protein>
    <submittedName>
        <fullName evidence="3">Uncharacterized protein</fullName>
    </submittedName>
</protein>
<feature type="compositionally biased region" description="Basic residues" evidence="2">
    <location>
        <begin position="48"/>
        <end position="65"/>
    </location>
</feature>
<reference evidence="3" key="1">
    <citation type="journal article" date="2014" name="Nat. Commun.">
        <title>Multiple recent horizontal transfers of a large genomic region in cheese making fungi.</title>
        <authorList>
            <person name="Cheeseman K."/>
            <person name="Ropars J."/>
            <person name="Renault P."/>
            <person name="Dupont J."/>
            <person name="Gouzy J."/>
            <person name="Branca A."/>
            <person name="Abraham A.L."/>
            <person name="Ceppi M."/>
            <person name="Conseiller E."/>
            <person name="Debuchy R."/>
            <person name="Malagnac F."/>
            <person name="Goarin A."/>
            <person name="Silar P."/>
            <person name="Lacoste S."/>
            <person name="Sallet E."/>
            <person name="Bensimon A."/>
            <person name="Giraud T."/>
            <person name="Brygoo Y."/>
        </authorList>
    </citation>
    <scope>NUCLEOTIDE SEQUENCE [LARGE SCALE GENOMIC DNA]</scope>
    <source>
        <strain evidence="3">FM164</strain>
    </source>
</reference>
<dbReference type="EMBL" id="HG792026">
    <property type="protein sequence ID" value="CDM38438.1"/>
    <property type="molecule type" value="Genomic_DNA"/>
</dbReference>
<dbReference type="Proteomes" id="UP000030686">
    <property type="component" value="Unassembled WGS sequence"/>
</dbReference>
<evidence type="ECO:0000256" key="1">
    <source>
        <dbReference type="SAM" id="Coils"/>
    </source>
</evidence>
<dbReference type="AlphaFoldDB" id="W6QNE9"/>
<feature type="coiled-coil region" evidence="1">
    <location>
        <begin position="71"/>
        <end position="123"/>
    </location>
</feature>
<evidence type="ECO:0000313" key="3">
    <source>
        <dbReference type="EMBL" id="CDM38438.1"/>
    </source>
</evidence>
<dbReference type="OrthoDB" id="4360605at2759"/>
<feature type="region of interest" description="Disordered" evidence="2">
    <location>
        <begin position="221"/>
        <end position="245"/>
    </location>
</feature>
<feature type="region of interest" description="Disordered" evidence="2">
    <location>
        <begin position="1"/>
        <end position="70"/>
    </location>
</feature>
<gene>
    <name evidence="3" type="ORF">PROQFM164_S12g000047</name>
</gene>
<keyword evidence="1" id="KW-0175">Coiled coil</keyword>